<dbReference type="InterPro" id="IPR003593">
    <property type="entry name" value="AAA+_ATPase"/>
</dbReference>
<keyword evidence="11" id="KW-1185">Reference proteome</keyword>
<accession>A0A1P8UGS6</accession>
<protein>
    <recommendedName>
        <fullName evidence="9">ABC transporter domain-containing protein</fullName>
    </recommendedName>
</protein>
<dbReference type="GO" id="GO:0015408">
    <property type="term" value="F:ABC-type ferric iron transporter activity"/>
    <property type="evidence" value="ECO:0007669"/>
    <property type="project" value="InterPro"/>
</dbReference>
<dbReference type="EMBL" id="CP019434">
    <property type="protein sequence ID" value="APZ43042.1"/>
    <property type="molecule type" value="Genomic_DNA"/>
</dbReference>
<dbReference type="SUPFAM" id="SSF52540">
    <property type="entry name" value="P-loop containing nucleoside triphosphate hydrolases"/>
    <property type="match status" value="1"/>
</dbReference>
<keyword evidence="7" id="KW-0406">Ion transport</keyword>
<keyword evidence="2" id="KW-1003">Cell membrane</keyword>
<keyword evidence="8" id="KW-0472">Membrane</keyword>
<dbReference type="GO" id="GO:0016887">
    <property type="term" value="F:ATP hydrolysis activity"/>
    <property type="evidence" value="ECO:0007669"/>
    <property type="project" value="InterPro"/>
</dbReference>
<evidence type="ECO:0000259" key="9">
    <source>
        <dbReference type="PROSITE" id="PS50893"/>
    </source>
</evidence>
<keyword evidence="6" id="KW-0408">Iron</keyword>
<keyword evidence="5" id="KW-0067">ATP-binding</keyword>
<dbReference type="RefSeq" id="WP_076836690.1">
    <property type="nucleotide sequence ID" value="NZ_CP019434.1"/>
</dbReference>
<name>A0A1P8UGS6_9GAMM</name>
<gene>
    <name evidence="10" type="ORF">BW247_08000</name>
</gene>
<dbReference type="PROSITE" id="PS50893">
    <property type="entry name" value="ABC_TRANSPORTER_2"/>
    <property type="match status" value="1"/>
</dbReference>
<dbReference type="KEGG" id="afy:BW247_08000"/>
<dbReference type="PANTHER" id="PTHR42781">
    <property type="entry name" value="SPERMIDINE/PUTRESCINE IMPORT ATP-BINDING PROTEIN POTA"/>
    <property type="match status" value="1"/>
</dbReference>
<dbReference type="InterPro" id="IPR003439">
    <property type="entry name" value="ABC_transporter-like_ATP-bd"/>
</dbReference>
<evidence type="ECO:0000313" key="11">
    <source>
        <dbReference type="Proteomes" id="UP000243807"/>
    </source>
</evidence>
<dbReference type="InterPro" id="IPR050093">
    <property type="entry name" value="ABC_SmlMolc_Importer"/>
</dbReference>
<dbReference type="PANTHER" id="PTHR42781:SF4">
    <property type="entry name" value="SPERMIDINE_PUTRESCINE IMPORT ATP-BINDING PROTEIN POTA"/>
    <property type="match status" value="1"/>
</dbReference>
<dbReference type="InterPro" id="IPR015853">
    <property type="entry name" value="ABC_transpr_FbpC"/>
</dbReference>
<evidence type="ECO:0000256" key="7">
    <source>
        <dbReference type="ARBA" id="ARBA00023065"/>
    </source>
</evidence>
<feature type="domain" description="ABC transporter" evidence="9">
    <location>
        <begin position="22"/>
        <end position="256"/>
    </location>
</feature>
<evidence type="ECO:0000256" key="2">
    <source>
        <dbReference type="ARBA" id="ARBA00022475"/>
    </source>
</evidence>
<dbReference type="GO" id="GO:0005524">
    <property type="term" value="F:ATP binding"/>
    <property type="evidence" value="ECO:0007669"/>
    <property type="project" value="UniProtKB-KW"/>
</dbReference>
<dbReference type="InterPro" id="IPR027417">
    <property type="entry name" value="P-loop_NTPase"/>
</dbReference>
<keyword evidence="3" id="KW-0410">Iron transport</keyword>
<reference evidence="10 11" key="1">
    <citation type="submission" date="2017-01" db="EMBL/GenBank/DDBJ databases">
        <title>Draft sequence of Acidihalobacter ferrooxidans strain DSM 14175 (strain V8).</title>
        <authorList>
            <person name="Khaleque H.N."/>
            <person name="Ramsay J.P."/>
            <person name="Murphy R.J.T."/>
            <person name="Kaksonen A.H."/>
            <person name="Boxall N.J."/>
            <person name="Watkin E.L.J."/>
        </authorList>
    </citation>
    <scope>NUCLEOTIDE SEQUENCE [LARGE SCALE GENOMIC DNA]</scope>
    <source>
        <strain evidence="10 11">V8</strain>
    </source>
</reference>
<dbReference type="Pfam" id="PF00005">
    <property type="entry name" value="ABC_tran"/>
    <property type="match status" value="1"/>
</dbReference>
<organism evidence="10 11">
    <name type="scientific">Acidihalobacter ferrooxydans</name>
    <dbReference type="NCBI Taxonomy" id="1765967"/>
    <lineage>
        <taxon>Bacteria</taxon>
        <taxon>Pseudomonadati</taxon>
        <taxon>Pseudomonadota</taxon>
        <taxon>Gammaproteobacteria</taxon>
        <taxon>Chromatiales</taxon>
        <taxon>Ectothiorhodospiraceae</taxon>
        <taxon>Acidihalobacter</taxon>
    </lineage>
</organism>
<evidence type="ECO:0000256" key="3">
    <source>
        <dbReference type="ARBA" id="ARBA00022496"/>
    </source>
</evidence>
<evidence type="ECO:0000256" key="5">
    <source>
        <dbReference type="ARBA" id="ARBA00022840"/>
    </source>
</evidence>
<dbReference type="CDD" id="cd03259">
    <property type="entry name" value="ABC_Carb_Solutes_like"/>
    <property type="match status" value="1"/>
</dbReference>
<dbReference type="Proteomes" id="UP000243807">
    <property type="component" value="Chromosome"/>
</dbReference>
<dbReference type="Gene3D" id="3.40.50.300">
    <property type="entry name" value="P-loop containing nucleotide triphosphate hydrolases"/>
    <property type="match status" value="1"/>
</dbReference>
<sequence>MFAETSAVLSTTSTTAPGESALEVAGLTHRYADTPVLQELELQLYAGEYACLLGDSGSGKSTLLQLIAGIERAQHGQITVAGRTVADPARRLHVAPEDRGLGMVFQDQALWPHLSVQGHIEFPLRARRQPIDRQALADLLRRVGLGGLEQRRPGALSGGQRQRVGLARALAGNPRLLLLDEPLSAVDTAMRSELRAYLKRLFNDLHFTALHVTHDPDEAFELGTRVGVLERGKLIQWGTPQQLYRYPASLNVARLSGACGVAVAECLERNGNTAQVRWQEHIHTIPAHTDIRPGPAHLLLRPDALRPDADGFAAQLADARFQGDRWLAQVRIGEDSPLPVHLRDTPGPGLRLQLRESLAWLIPITQ</sequence>
<dbReference type="InterPro" id="IPR017871">
    <property type="entry name" value="ABC_transporter-like_CS"/>
</dbReference>
<dbReference type="GO" id="GO:0016020">
    <property type="term" value="C:membrane"/>
    <property type="evidence" value="ECO:0007669"/>
    <property type="project" value="InterPro"/>
</dbReference>
<dbReference type="SMART" id="SM00382">
    <property type="entry name" value="AAA"/>
    <property type="match status" value="1"/>
</dbReference>
<evidence type="ECO:0000256" key="4">
    <source>
        <dbReference type="ARBA" id="ARBA00022741"/>
    </source>
</evidence>
<evidence type="ECO:0000256" key="6">
    <source>
        <dbReference type="ARBA" id="ARBA00023004"/>
    </source>
</evidence>
<dbReference type="OrthoDB" id="9802264at2"/>
<keyword evidence="1" id="KW-0813">Transport</keyword>
<proteinExistence type="predicted"/>
<evidence type="ECO:0000256" key="1">
    <source>
        <dbReference type="ARBA" id="ARBA00022448"/>
    </source>
</evidence>
<keyword evidence="4" id="KW-0547">Nucleotide-binding</keyword>
<dbReference type="PROSITE" id="PS00211">
    <property type="entry name" value="ABC_TRANSPORTER_1"/>
    <property type="match status" value="1"/>
</dbReference>
<dbReference type="STRING" id="1765967.BW247_08000"/>
<evidence type="ECO:0000256" key="8">
    <source>
        <dbReference type="ARBA" id="ARBA00023136"/>
    </source>
</evidence>
<evidence type="ECO:0000313" key="10">
    <source>
        <dbReference type="EMBL" id="APZ43042.1"/>
    </source>
</evidence>
<dbReference type="AlphaFoldDB" id="A0A1P8UGS6"/>